<dbReference type="AlphaFoldDB" id="A0A512B4E8"/>
<dbReference type="RefSeq" id="WP_146903726.1">
    <property type="nucleotide sequence ID" value="NZ_BJYS01000045.1"/>
</dbReference>
<evidence type="ECO:0000256" key="1">
    <source>
        <dbReference type="ARBA" id="ARBA00001933"/>
    </source>
</evidence>
<dbReference type="SUPFAM" id="SSF53383">
    <property type="entry name" value="PLP-dependent transferases"/>
    <property type="match status" value="1"/>
</dbReference>
<evidence type="ECO:0000313" key="5">
    <source>
        <dbReference type="EMBL" id="GEO06838.1"/>
    </source>
</evidence>
<organism evidence="5 6">
    <name type="scientific">Adhaeribacter aerolatus</name>
    <dbReference type="NCBI Taxonomy" id="670289"/>
    <lineage>
        <taxon>Bacteria</taxon>
        <taxon>Pseudomonadati</taxon>
        <taxon>Bacteroidota</taxon>
        <taxon>Cytophagia</taxon>
        <taxon>Cytophagales</taxon>
        <taxon>Hymenobacteraceae</taxon>
        <taxon>Adhaeribacter</taxon>
    </lineage>
</organism>
<evidence type="ECO:0000256" key="4">
    <source>
        <dbReference type="RuleBase" id="RU362118"/>
    </source>
</evidence>
<dbReference type="OrthoDB" id="634606at2"/>
<dbReference type="InterPro" id="IPR015421">
    <property type="entry name" value="PyrdxlP-dep_Trfase_major"/>
</dbReference>
<proteinExistence type="inferred from homology"/>
<name>A0A512B4E8_9BACT</name>
<dbReference type="PIRSF" id="PIRSF001434">
    <property type="entry name" value="CGS"/>
    <property type="match status" value="1"/>
</dbReference>
<dbReference type="Proteomes" id="UP000321532">
    <property type="component" value="Unassembled WGS sequence"/>
</dbReference>
<comment type="caution">
    <text evidence="5">The sequence shown here is derived from an EMBL/GenBank/DDBJ whole genome shotgun (WGS) entry which is preliminary data.</text>
</comment>
<keyword evidence="5" id="KW-0456">Lyase</keyword>
<dbReference type="GO" id="GO:0016846">
    <property type="term" value="F:carbon-sulfur lyase activity"/>
    <property type="evidence" value="ECO:0007669"/>
    <property type="project" value="TreeGrafter"/>
</dbReference>
<accession>A0A512B4E8</accession>
<gene>
    <name evidence="5" type="primary">metC</name>
    <name evidence="5" type="ORF">AAE02nite_45020</name>
</gene>
<protein>
    <submittedName>
        <fullName evidence="5">Cystathionine beta-lyase</fullName>
    </submittedName>
</protein>
<dbReference type="InterPro" id="IPR000277">
    <property type="entry name" value="Cys/Met-Metab_PyrdxlP-dep_enz"/>
</dbReference>
<dbReference type="Gene3D" id="3.90.1150.10">
    <property type="entry name" value="Aspartate Aminotransferase, domain 1"/>
    <property type="match status" value="1"/>
</dbReference>
<reference evidence="5 6" key="1">
    <citation type="submission" date="2019-07" db="EMBL/GenBank/DDBJ databases">
        <title>Whole genome shotgun sequence of Adhaeribacter aerolatus NBRC 106133.</title>
        <authorList>
            <person name="Hosoyama A."/>
            <person name="Uohara A."/>
            <person name="Ohji S."/>
            <person name="Ichikawa N."/>
        </authorList>
    </citation>
    <scope>NUCLEOTIDE SEQUENCE [LARGE SCALE GENOMIC DNA]</scope>
    <source>
        <strain evidence="5 6">NBRC 106133</strain>
    </source>
</reference>
<comment type="similarity">
    <text evidence="4">Belongs to the trans-sulfuration enzymes family.</text>
</comment>
<dbReference type="PANTHER" id="PTHR11808">
    <property type="entry name" value="TRANS-SULFURATION ENZYME FAMILY MEMBER"/>
    <property type="match status" value="1"/>
</dbReference>
<dbReference type="GO" id="GO:0005737">
    <property type="term" value="C:cytoplasm"/>
    <property type="evidence" value="ECO:0007669"/>
    <property type="project" value="TreeGrafter"/>
</dbReference>
<sequence>MAQHNPPIKPKVTPIYQTSVFTFDDLTELEAYFEQPSQRYMYARYSNPNANELAEEVNKLEQGDGAVVTSSGMSAIFAAILLFCQAGDHVLCAEEIYGGSSVLLNQELNRMGITVTYVPVESLYNLSSFTKPNTKLLLAETMSNPLLRVLDIAQVAAACHQENIKLVIDNTFASPIITQPLALGADAVIHSVTKYLAGHSDVTAGIVVTKGEEQVKRIRQIMMHYGLNLSPFESWLAVRGLKTLRLRIKQHSSNALTIAQYLSAHPKVNRVYYPGLAAHPDYELAKIQGQDLFGGMLSFAIADDEAVVNKFMQSLPSIPFAPSLAGVSTSISHPVRTSHRSLNSVKRDALGITMGVIRLSVGVEEPEEILAELKEALKVI</sequence>
<dbReference type="FunFam" id="3.40.640.10:FF:000046">
    <property type="entry name" value="Cystathionine gamma-lyase"/>
    <property type="match status" value="1"/>
</dbReference>
<keyword evidence="2 3" id="KW-0663">Pyridoxal phosphate</keyword>
<keyword evidence="6" id="KW-1185">Reference proteome</keyword>
<dbReference type="Gene3D" id="3.40.640.10">
    <property type="entry name" value="Type I PLP-dependent aspartate aminotransferase-like (Major domain)"/>
    <property type="match status" value="1"/>
</dbReference>
<dbReference type="InterPro" id="IPR015424">
    <property type="entry name" value="PyrdxlP-dep_Trfase"/>
</dbReference>
<dbReference type="GO" id="GO:0019346">
    <property type="term" value="P:transsulfuration"/>
    <property type="evidence" value="ECO:0007669"/>
    <property type="project" value="InterPro"/>
</dbReference>
<dbReference type="GO" id="GO:0030170">
    <property type="term" value="F:pyridoxal phosphate binding"/>
    <property type="evidence" value="ECO:0007669"/>
    <property type="project" value="InterPro"/>
</dbReference>
<dbReference type="InterPro" id="IPR015422">
    <property type="entry name" value="PyrdxlP-dep_Trfase_small"/>
</dbReference>
<dbReference type="CDD" id="cd00614">
    <property type="entry name" value="CGS_like"/>
    <property type="match status" value="1"/>
</dbReference>
<evidence type="ECO:0000313" key="6">
    <source>
        <dbReference type="Proteomes" id="UP000321532"/>
    </source>
</evidence>
<dbReference type="EMBL" id="BJYS01000045">
    <property type="protein sequence ID" value="GEO06838.1"/>
    <property type="molecule type" value="Genomic_DNA"/>
</dbReference>
<feature type="modified residue" description="N6-(pyridoxal phosphate)lysine" evidence="3">
    <location>
        <position position="194"/>
    </location>
</feature>
<evidence type="ECO:0000256" key="2">
    <source>
        <dbReference type="ARBA" id="ARBA00022898"/>
    </source>
</evidence>
<dbReference type="Pfam" id="PF01053">
    <property type="entry name" value="Cys_Met_Meta_PP"/>
    <property type="match status" value="1"/>
</dbReference>
<comment type="cofactor">
    <cofactor evidence="1 4">
        <name>pyridoxal 5'-phosphate</name>
        <dbReference type="ChEBI" id="CHEBI:597326"/>
    </cofactor>
</comment>
<evidence type="ECO:0000256" key="3">
    <source>
        <dbReference type="PIRSR" id="PIRSR001434-2"/>
    </source>
</evidence>